<dbReference type="PANTHER" id="PTHR43663">
    <property type="entry name" value="CHROMATE TRANSPORT PROTEIN-RELATED"/>
    <property type="match status" value="1"/>
</dbReference>
<dbReference type="InterPro" id="IPR003370">
    <property type="entry name" value="Chromate_transpt"/>
</dbReference>
<dbReference type="Pfam" id="PF02417">
    <property type="entry name" value="Chromate_transp"/>
    <property type="match status" value="1"/>
</dbReference>
<evidence type="ECO:0000256" key="2">
    <source>
        <dbReference type="ARBA" id="ARBA00005262"/>
    </source>
</evidence>
<evidence type="ECO:0000256" key="1">
    <source>
        <dbReference type="ARBA" id="ARBA00004651"/>
    </source>
</evidence>
<keyword evidence="6 7" id="KW-0472">Membrane</keyword>
<evidence type="ECO:0000313" key="8">
    <source>
        <dbReference type="EMBL" id="MCG4609641.1"/>
    </source>
</evidence>
<keyword evidence="4 7" id="KW-0812">Transmembrane</keyword>
<accession>A0ABS9MFR2</accession>
<feature type="transmembrane region" description="Helical" evidence="7">
    <location>
        <begin position="115"/>
        <end position="135"/>
    </location>
</feature>
<reference evidence="8 9" key="1">
    <citation type="submission" date="2022-01" db="EMBL/GenBank/DDBJ databases">
        <title>Collection of gut derived symbiotic bacterial strains cultured from healthy donors.</title>
        <authorList>
            <person name="Lin H."/>
            <person name="Kohout C."/>
            <person name="Waligurski E."/>
            <person name="Pamer E.G."/>
        </authorList>
    </citation>
    <scope>NUCLEOTIDE SEQUENCE [LARGE SCALE GENOMIC DNA]</scope>
    <source>
        <strain evidence="8 9">DFI.7.58</strain>
    </source>
</reference>
<comment type="similarity">
    <text evidence="2">Belongs to the chromate ion transporter (CHR) (TC 2.A.51) family.</text>
</comment>
<keyword evidence="3" id="KW-1003">Cell membrane</keyword>
<evidence type="ECO:0000256" key="6">
    <source>
        <dbReference type="ARBA" id="ARBA00023136"/>
    </source>
</evidence>
<dbReference type="EMBL" id="JAKNHQ010000002">
    <property type="protein sequence ID" value="MCG4609641.1"/>
    <property type="molecule type" value="Genomic_DNA"/>
</dbReference>
<dbReference type="PANTHER" id="PTHR43663:SF1">
    <property type="entry name" value="CHROMATE TRANSPORTER"/>
    <property type="match status" value="1"/>
</dbReference>
<feature type="transmembrane region" description="Helical" evidence="7">
    <location>
        <begin position="166"/>
        <end position="186"/>
    </location>
</feature>
<evidence type="ECO:0000256" key="5">
    <source>
        <dbReference type="ARBA" id="ARBA00022989"/>
    </source>
</evidence>
<name>A0ABS9MFR2_9FIRM</name>
<feature type="transmembrane region" description="Helical" evidence="7">
    <location>
        <begin position="7"/>
        <end position="28"/>
    </location>
</feature>
<comment type="subcellular location">
    <subcellularLocation>
        <location evidence="1">Cell membrane</location>
        <topology evidence="1">Multi-pass membrane protein</topology>
    </subcellularLocation>
</comment>
<feature type="transmembrane region" description="Helical" evidence="7">
    <location>
        <begin position="141"/>
        <end position="159"/>
    </location>
</feature>
<sequence>MILLHLFLTFFKIGLFTIGGGYAMIPLIQEEVLQNHWLSFTDLIDFIAVSESTPGPFAVNIATYIGAETVGILGAVCATAGVVLPSFLIILLVAKWFLSMQENHFVQGALYGLRPAVVGLIAAAAFSVCTTSFFPEGSFTAVNWIGVCIFALALALLLWKKPHPILLILFSAGLGIVFCTIQERFIA</sequence>
<gene>
    <name evidence="8" type="ORF">L0P57_01600</name>
</gene>
<dbReference type="InterPro" id="IPR052518">
    <property type="entry name" value="CHR_Transporter"/>
</dbReference>
<evidence type="ECO:0000256" key="7">
    <source>
        <dbReference type="SAM" id="Phobius"/>
    </source>
</evidence>
<dbReference type="Proteomes" id="UP001298681">
    <property type="component" value="Unassembled WGS sequence"/>
</dbReference>
<comment type="caution">
    <text evidence="8">The sequence shown here is derived from an EMBL/GenBank/DDBJ whole genome shotgun (WGS) entry which is preliminary data.</text>
</comment>
<evidence type="ECO:0000256" key="4">
    <source>
        <dbReference type="ARBA" id="ARBA00022692"/>
    </source>
</evidence>
<proteinExistence type="inferred from homology"/>
<feature type="transmembrane region" description="Helical" evidence="7">
    <location>
        <begin position="72"/>
        <end position="94"/>
    </location>
</feature>
<evidence type="ECO:0000256" key="3">
    <source>
        <dbReference type="ARBA" id="ARBA00022475"/>
    </source>
</evidence>
<protein>
    <submittedName>
        <fullName evidence="8">Chromate transporter</fullName>
    </submittedName>
</protein>
<organism evidence="8 9">
    <name type="scientific">Anaeromassilibacillus senegalensis</name>
    <dbReference type="NCBI Taxonomy" id="1673717"/>
    <lineage>
        <taxon>Bacteria</taxon>
        <taxon>Bacillati</taxon>
        <taxon>Bacillota</taxon>
        <taxon>Clostridia</taxon>
        <taxon>Eubacteriales</taxon>
        <taxon>Acutalibacteraceae</taxon>
        <taxon>Anaeromassilibacillus</taxon>
    </lineage>
</organism>
<evidence type="ECO:0000313" key="9">
    <source>
        <dbReference type="Proteomes" id="UP001298681"/>
    </source>
</evidence>
<keyword evidence="9" id="KW-1185">Reference proteome</keyword>
<dbReference type="RefSeq" id="WP_191395533.1">
    <property type="nucleotide sequence ID" value="NZ_JAKNHQ010000002.1"/>
</dbReference>
<keyword evidence="5 7" id="KW-1133">Transmembrane helix</keyword>